<gene>
    <name evidence="2" type="primary">BnaA02g08920D</name>
    <name evidence="2" type="ORF">GSBRNA2T00012978001</name>
</gene>
<evidence type="ECO:0000256" key="1">
    <source>
        <dbReference type="SAM" id="SignalP"/>
    </source>
</evidence>
<dbReference type="Proteomes" id="UP000028999">
    <property type="component" value="Unassembled WGS sequence"/>
</dbReference>
<sequence>MNRFVLLSLFVFSLSISGNVLADNAPVQSPRLAEKQPPPAIYLEHPLYFLPPHIFR</sequence>
<feature type="signal peptide" evidence="1">
    <location>
        <begin position="1"/>
        <end position="22"/>
    </location>
</feature>
<dbReference type="EMBL" id="LK032111">
    <property type="protein sequence ID" value="CDY20752.1"/>
    <property type="molecule type" value="Genomic_DNA"/>
</dbReference>
<keyword evidence="1" id="KW-0732">Signal</keyword>
<proteinExistence type="predicted"/>
<keyword evidence="3" id="KW-1185">Reference proteome</keyword>
<dbReference type="Gramene" id="CDY20752">
    <property type="protein sequence ID" value="CDY20752"/>
    <property type="gene ID" value="GSBRNA2T00012978001"/>
</dbReference>
<organism evidence="2 3">
    <name type="scientific">Brassica napus</name>
    <name type="common">Rape</name>
    <dbReference type="NCBI Taxonomy" id="3708"/>
    <lineage>
        <taxon>Eukaryota</taxon>
        <taxon>Viridiplantae</taxon>
        <taxon>Streptophyta</taxon>
        <taxon>Embryophyta</taxon>
        <taxon>Tracheophyta</taxon>
        <taxon>Spermatophyta</taxon>
        <taxon>Magnoliopsida</taxon>
        <taxon>eudicotyledons</taxon>
        <taxon>Gunneridae</taxon>
        <taxon>Pentapetalae</taxon>
        <taxon>rosids</taxon>
        <taxon>malvids</taxon>
        <taxon>Brassicales</taxon>
        <taxon>Brassicaceae</taxon>
        <taxon>Brassiceae</taxon>
        <taxon>Brassica</taxon>
    </lineage>
</organism>
<evidence type="ECO:0000313" key="2">
    <source>
        <dbReference type="EMBL" id="CDY20752.1"/>
    </source>
</evidence>
<accession>A0A078G6X7</accession>
<dbReference type="STRING" id="3708.A0A078G6X7"/>
<dbReference type="PaxDb" id="3708-A0A078G6X7"/>
<dbReference type="AlphaFoldDB" id="A0A078G6X7"/>
<evidence type="ECO:0000313" key="3">
    <source>
        <dbReference type="Proteomes" id="UP000028999"/>
    </source>
</evidence>
<name>A0A078G6X7_BRANA</name>
<protein>
    <submittedName>
        <fullName evidence="2">BnaA02g08920D protein</fullName>
    </submittedName>
</protein>
<reference evidence="2 3" key="1">
    <citation type="journal article" date="2014" name="Science">
        <title>Plant genetics. Early allopolyploid evolution in the post-Neolithic Brassica napus oilseed genome.</title>
        <authorList>
            <person name="Chalhoub B."/>
            <person name="Denoeud F."/>
            <person name="Liu S."/>
            <person name="Parkin I.A."/>
            <person name="Tang H."/>
            <person name="Wang X."/>
            <person name="Chiquet J."/>
            <person name="Belcram H."/>
            <person name="Tong C."/>
            <person name="Samans B."/>
            <person name="Correa M."/>
            <person name="Da Silva C."/>
            <person name="Just J."/>
            <person name="Falentin C."/>
            <person name="Koh C.S."/>
            <person name="Le Clainche I."/>
            <person name="Bernard M."/>
            <person name="Bento P."/>
            <person name="Noel B."/>
            <person name="Labadie K."/>
            <person name="Alberti A."/>
            <person name="Charles M."/>
            <person name="Arnaud D."/>
            <person name="Guo H."/>
            <person name="Daviaud C."/>
            <person name="Alamery S."/>
            <person name="Jabbari K."/>
            <person name="Zhao M."/>
            <person name="Edger P.P."/>
            <person name="Chelaifa H."/>
            <person name="Tack D."/>
            <person name="Lassalle G."/>
            <person name="Mestiri I."/>
            <person name="Schnel N."/>
            <person name="Le Paslier M.C."/>
            <person name="Fan G."/>
            <person name="Renault V."/>
            <person name="Bayer P.E."/>
            <person name="Golicz A.A."/>
            <person name="Manoli S."/>
            <person name="Lee T.H."/>
            <person name="Thi V.H."/>
            <person name="Chalabi S."/>
            <person name="Hu Q."/>
            <person name="Fan C."/>
            <person name="Tollenaere R."/>
            <person name="Lu Y."/>
            <person name="Battail C."/>
            <person name="Shen J."/>
            <person name="Sidebottom C.H."/>
            <person name="Wang X."/>
            <person name="Canaguier A."/>
            <person name="Chauveau A."/>
            <person name="Berard A."/>
            <person name="Deniot G."/>
            <person name="Guan M."/>
            <person name="Liu Z."/>
            <person name="Sun F."/>
            <person name="Lim Y.P."/>
            <person name="Lyons E."/>
            <person name="Town C.D."/>
            <person name="Bancroft I."/>
            <person name="Wang X."/>
            <person name="Meng J."/>
            <person name="Ma J."/>
            <person name="Pires J.C."/>
            <person name="King G.J."/>
            <person name="Brunel D."/>
            <person name="Delourme R."/>
            <person name="Renard M."/>
            <person name="Aury J.M."/>
            <person name="Adams K.L."/>
            <person name="Batley J."/>
            <person name="Snowdon R.J."/>
            <person name="Tost J."/>
            <person name="Edwards D."/>
            <person name="Zhou Y."/>
            <person name="Hua W."/>
            <person name="Sharpe A.G."/>
            <person name="Paterson A.H."/>
            <person name="Guan C."/>
            <person name="Wincker P."/>
        </authorList>
    </citation>
    <scope>NUCLEOTIDE SEQUENCE [LARGE SCALE GENOMIC DNA]</scope>
    <source>
        <strain evidence="3">cv. Darmor-bzh</strain>
    </source>
</reference>
<feature type="chain" id="PRO_5001735568" evidence="1">
    <location>
        <begin position="23"/>
        <end position="56"/>
    </location>
</feature>